<reference evidence="2 3" key="1">
    <citation type="submission" date="2016-10" db="EMBL/GenBank/DDBJ databases">
        <authorList>
            <person name="Varghese N."/>
            <person name="Submissions S."/>
        </authorList>
    </citation>
    <scope>NUCLEOTIDE SEQUENCE [LARGE SCALE GENOMIC DNA]</scope>
    <source>
        <strain evidence="2 3">CGMCC 1.6377</strain>
    </source>
</reference>
<dbReference type="AlphaFoldDB" id="A0A1I3ALQ6"/>
<evidence type="ECO:0000313" key="2">
    <source>
        <dbReference type="EMBL" id="SFH50987.1"/>
    </source>
</evidence>
<keyword evidence="1" id="KW-0812">Transmembrane</keyword>
<keyword evidence="3" id="KW-1185">Reference proteome</keyword>
<protein>
    <submittedName>
        <fullName evidence="2">Uncharacterized protein</fullName>
    </submittedName>
</protein>
<keyword evidence="1" id="KW-0472">Membrane</keyword>
<evidence type="ECO:0000313" key="3">
    <source>
        <dbReference type="Proteomes" id="UP000323537"/>
    </source>
</evidence>
<organism evidence="2 3">
    <name type="scientific">Halorubrum aquaticum</name>
    <dbReference type="NCBI Taxonomy" id="387340"/>
    <lineage>
        <taxon>Archaea</taxon>
        <taxon>Methanobacteriati</taxon>
        <taxon>Methanobacteriota</taxon>
        <taxon>Stenosarchaea group</taxon>
        <taxon>Halobacteria</taxon>
        <taxon>Halobacteriales</taxon>
        <taxon>Haloferacaceae</taxon>
        <taxon>Halorubrum</taxon>
    </lineage>
</organism>
<feature type="transmembrane region" description="Helical" evidence="1">
    <location>
        <begin position="7"/>
        <end position="24"/>
    </location>
</feature>
<dbReference type="EMBL" id="FOPZ01000006">
    <property type="protein sequence ID" value="SFH50987.1"/>
    <property type="molecule type" value="Genomic_DNA"/>
</dbReference>
<name>A0A1I3ALQ6_9EURY</name>
<accession>A0A1I3ALQ6</accession>
<gene>
    <name evidence="2" type="ORF">SAMN04488066_106119</name>
</gene>
<evidence type="ECO:0000256" key="1">
    <source>
        <dbReference type="SAM" id="Phobius"/>
    </source>
</evidence>
<dbReference type="Proteomes" id="UP000323537">
    <property type="component" value="Unassembled WGS sequence"/>
</dbReference>
<keyword evidence="1" id="KW-1133">Transmembrane helix</keyword>
<proteinExistence type="predicted"/>
<sequence>MYLQQTLYPIGLASTNIAIGWLLYYLSEPILGGLLVVVGVFVILTSIGSTLSRYKSVFSNQH</sequence>
<feature type="transmembrane region" description="Helical" evidence="1">
    <location>
        <begin position="30"/>
        <end position="51"/>
    </location>
</feature>